<gene>
    <name evidence="1" type="ORF">F4827_003952</name>
</gene>
<dbReference type="EMBL" id="JACHBW010000011">
    <property type="protein sequence ID" value="MBB6104093.1"/>
    <property type="molecule type" value="Genomic_DNA"/>
</dbReference>
<keyword evidence="2" id="KW-1185">Reference proteome</keyword>
<protein>
    <submittedName>
        <fullName evidence="1">Putative MFS family arabinose efflux permease</fullName>
    </submittedName>
</protein>
<name>A0A7W9TZ96_9BURK</name>
<evidence type="ECO:0000313" key="2">
    <source>
        <dbReference type="Proteomes" id="UP000571554"/>
    </source>
</evidence>
<accession>A0A7W9TZ96</accession>
<comment type="caution">
    <text evidence="1">The sequence shown here is derived from an EMBL/GenBank/DDBJ whole genome shotgun (WGS) entry which is preliminary data.</text>
</comment>
<dbReference type="Proteomes" id="UP000571554">
    <property type="component" value="Unassembled WGS sequence"/>
</dbReference>
<organism evidence="1 2">
    <name type="scientific">Paraburkholderia bannensis</name>
    <dbReference type="NCBI Taxonomy" id="765414"/>
    <lineage>
        <taxon>Bacteria</taxon>
        <taxon>Pseudomonadati</taxon>
        <taxon>Pseudomonadota</taxon>
        <taxon>Betaproteobacteria</taxon>
        <taxon>Burkholderiales</taxon>
        <taxon>Burkholderiaceae</taxon>
        <taxon>Paraburkholderia</taxon>
    </lineage>
</organism>
<dbReference type="AlphaFoldDB" id="A0A7W9TZ96"/>
<proteinExistence type="predicted"/>
<sequence length="70" mass="7709">MRRCRRADWRVGLTLLATVLAQLGTFAVFCYLPVAFNRITGHNPAVPGALLALAGTRNPAVVSTRISWHY</sequence>
<evidence type="ECO:0000313" key="1">
    <source>
        <dbReference type="EMBL" id="MBB6104093.1"/>
    </source>
</evidence>
<dbReference type="RefSeq" id="WP_183726034.1">
    <property type="nucleotide sequence ID" value="NZ_JACHBW010000011.1"/>
</dbReference>
<reference evidence="1 2" key="1">
    <citation type="submission" date="2020-08" db="EMBL/GenBank/DDBJ databases">
        <title>Above-ground endophytic microbial communities from plants in different locations in the United States.</title>
        <authorList>
            <person name="Frank C."/>
        </authorList>
    </citation>
    <scope>NUCLEOTIDE SEQUENCE [LARGE SCALE GENOMIC DNA]</scope>
    <source>
        <strain evidence="1 2">WP4_2_2</strain>
    </source>
</reference>